<feature type="compositionally biased region" description="Basic residues" evidence="1">
    <location>
        <begin position="212"/>
        <end position="223"/>
    </location>
</feature>
<organism evidence="2 3">
    <name type="scientific">Teratosphaeria nubilosa</name>
    <dbReference type="NCBI Taxonomy" id="161662"/>
    <lineage>
        <taxon>Eukaryota</taxon>
        <taxon>Fungi</taxon>
        <taxon>Dikarya</taxon>
        <taxon>Ascomycota</taxon>
        <taxon>Pezizomycotina</taxon>
        <taxon>Dothideomycetes</taxon>
        <taxon>Dothideomycetidae</taxon>
        <taxon>Mycosphaerellales</taxon>
        <taxon>Teratosphaeriaceae</taxon>
        <taxon>Teratosphaeria</taxon>
    </lineage>
</organism>
<accession>A0A6G1L0W5</accession>
<keyword evidence="3" id="KW-1185">Reference proteome</keyword>
<sequence length="223" mass="24610">MRLRLRLRMVRWMVRWRNRVCSRGGGRGGGRRRVEDLRLELFVKISTAMRRTVESLQPPQTLPSTPDSHPSPPCSSTSHPTLSSPKDIVSPPTQILISSQHSAPKLPESSPPSALPSRHRNINLHCTPNTRVVTIPQHPRDPHHPNNHDPAPTQASRANPPSAQTAPPPSGLSRQSPSVPGPPDQHARKESRAISTASSTKSPIAPPLPRPFFHRAKPRLVQQ</sequence>
<evidence type="ECO:0000256" key="1">
    <source>
        <dbReference type="SAM" id="MobiDB-lite"/>
    </source>
</evidence>
<protein>
    <submittedName>
        <fullName evidence="2">Uncharacterized protein</fullName>
    </submittedName>
</protein>
<evidence type="ECO:0000313" key="3">
    <source>
        <dbReference type="Proteomes" id="UP000799436"/>
    </source>
</evidence>
<gene>
    <name evidence="2" type="ORF">EJ03DRAFT_180279</name>
</gene>
<proteinExistence type="predicted"/>
<dbReference type="AlphaFoldDB" id="A0A6G1L0W5"/>
<feature type="region of interest" description="Disordered" evidence="1">
    <location>
        <begin position="52"/>
        <end position="223"/>
    </location>
</feature>
<feature type="compositionally biased region" description="Polar residues" evidence="1">
    <location>
        <begin position="91"/>
        <end position="101"/>
    </location>
</feature>
<name>A0A6G1L0W5_9PEZI</name>
<dbReference type="Proteomes" id="UP000799436">
    <property type="component" value="Unassembled WGS sequence"/>
</dbReference>
<dbReference type="EMBL" id="ML995873">
    <property type="protein sequence ID" value="KAF2766330.1"/>
    <property type="molecule type" value="Genomic_DNA"/>
</dbReference>
<feature type="compositionally biased region" description="Basic and acidic residues" evidence="1">
    <location>
        <begin position="138"/>
        <end position="147"/>
    </location>
</feature>
<reference evidence="2" key="1">
    <citation type="journal article" date="2020" name="Stud. Mycol.">
        <title>101 Dothideomycetes genomes: a test case for predicting lifestyles and emergence of pathogens.</title>
        <authorList>
            <person name="Haridas S."/>
            <person name="Albert R."/>
            <person name="Binder M."/>
            <person name="Bloem J."/>
            <person name="Labutti K."/>
            <person name="Salamov A."/>
            <person name="Andreopoulos B."/>
            <person name="Baker S."/>
            <person name="Barry K."/>
            <person name="Bills G."/>
            <person name="Bluhm B."/>
            <person name="Cannon C."/>
            <person name="Castanera R."/>
            <person name="Culley D."/>
            <person name="Daum C."/>
            <person name="Ezra D."/>
            <person name="Gonzalez J."/>
            <person name="Henrissat B."/>
            <person name="Kuo A."/>
            <person name="Liang C."/>
            <person name="Lipzen A."/>
            <person name="Lutzoni F."/>
            <person name="Magnuson J."/>
            <person name="Mondo S."/>
            <person name="Nolan M."/>
            <person name="Ohm R."/>
            <person name="Pangilinan J."/>
            <person name="Park H.-J."/>
            <person name="Ramirez L."/>
            <person name="Alfaro M."/>
            <person name="Sun H."/>
            <person name="Tritt A."/>
            <person name="Yoshinaga Y."/>
            <person name="Zwiers L.-H."/>
            <person name="Turgeon B."/>
            <person name="Goodwin S."/>
            <person name="Spatafora J."/>
            <person name="Crous P."/>
            <person name="Grigoriev I."/>
        </authorList>
    </citation>
    <scope>NUCLEOTIDE SEQUENCE</scope>
    <source>
        <strain evidence="2">CBS 116005</strain>
    </source>
</reference>
<feature type="compositionally biased region" description="Polar residues" evidence="1">
    <location>
        <begin position="193"/>
        <end position="202"/>
    </location>
</feature>
<feature type="compositionally biased region" description="Polar residues" evidence="1">
    <location>
        <begin position="153"/>
        <end position="165"/>
    </location>
</feature>
<evidence type="ECO:0000313" key="2">
    <source>
        <dbReference type="EMBL" id="KAF2766330.1"/>
    </source>
</evidence>
<feature type="compositionally biased region" description="Low complexity" evidence="1">
    <location>
        <begin position="62"/>
        <end position="85"/>
    </location>
</feature>